<evidence type="ECO:0000313" key="2">
    <source>
        <dbReference type="Proteomes" id="UP000233769"/>
    </source>
</evidence>
<dbReference type="Proteomes" id="UP000233769">
    <property type="component" value="Chromosome tk0001"/>
</dbReference>
<protein>
    <submittedName>
        <fullName evidence="1">Uncharacterized protein</fullName>
    </submittedName>
</protein>
<name>A0A2N9AR01_METEX</name>
<proteinExistence type="predicted"/>
<reference evidence="2" key="1">
    <citation type="submission" date="2017-10" db="EMBL/GenBank/DDBJ databases">
        <authorList>
            <person name="Regsiter A."/>
            <person name="William W."/>
        </authorList>
    </citation>
    <scope>NUCLEOTIDE SEQUENCE [LARGE SCALE GENOMIC DNA]</scope>
</reference>
<dbReference type="EMBL" id="LT962688">
    <property type="protein sequence ID" value="SOR29758.1"/>
    <property type="molecule type" value="Genomic_DNA"/>
</dbReference>
<sequence length="78" mass="8370">MAAGVAEAAVAAATENARRSSDVTRAALEDGPRNASARLLLNLVEILVGDRIRPMRRGISGRRLRSGGRITDRLRLGF</sequence>
<gene>
    <name evidence="1" type="ORF">TK0001_3156</name>
</gene>
<evidence type="ECO:0000313" key="1">
    <source>
        <dbReference type="EMBL" id="SOR29758.1"/>
    </source>
</evidence>
<dbReference type="AlphaFoldDB" id="A0A2N9AR01"/>
<accession>A0A2N9AR01</accession>
<organism evidence="1 2">
    <name type="scientific">Methylorubrum extorquens</name>
    <name type="common">Methylobacterium dichloromethanicum</name>
    <name type="synonym">Methylobacterium extorquens</name>
    <dbReference type="NCBI Taxonomy" id="408"/>
    <lineage>
        <taxon>Bacteria</taxon>
        <taxon>Pseudomonadati</taxon>
        <taxon>Pseudomonadota</taxon>
        <taxon>Alphaproteobacteria</taxon>
        <taxon>Hyphomicrobiales</taxon>
        <taxon>Methylobacteriaceae</taxon>
        <taxon>Methylorubrum</taxon>
    </lineage>
</organism>